<dbReference type="Gene3D" id="1.10.287.1490">
    <property type="match status" value="2"/>
</dbReference>
<dbReference type="Proteomes" id="UP000694557">
    <property type="component" value="Unassembled WGS sequence"/>
</dbReference>
<dbReference type="Gene3D" id="1.10.220.60">
    <property type="entry name" value="GRIP domain"/>
    <property type="match status" value="1"/>
</dbReference>
<evidence type="ECO:0000256" key="1">
    <source>
        <dbReference type="ARBA" id="ARBA00004496"/>
    </source>
</evidence>
<evidence type="ECO:0000313" key="9">
    <source>
        <dbReference type="Proteomes" id="UP000694557"/>
    </source>
</evidence>
<dbReference type="GO" id="GO:0034499">
    <property type="term" value="P:late endosome to Golgi transport"/>
    <property type="evidence" value="ECO:0007669"/>
    <property type="project" value="TreeGrafter"/>
</dbReference>
<feature type="compositionally biased region" description="Polar residues" evidence="6">
    <location>
        <begin position="1432"/>
        <end position="1444"/>
    </location>
</feature>
<feature type="compositionally biased region" description="Basic and acidic residues" evidence="6">
    <location>
        <begin position="1005"/>
        <end position="1015"/>
    </location>
</feature>
<feature type="region of interest" description="Disordered" evidence="6">
    <location>
        <begin position="155"/>
        <end position="191"/>
    </location>
</feature>
<keyword evidence="3" id="KW-0597">Phosphoprotein</keyword>
<evidence type="ECO:0000256" key="6">
    <source>
        <dbReference type="SAM" id="MobiDB-lite"/>
    </source>
</evidence>
<dbReference type="GO" id="GO:0005794">
    <property type="term" value="C:Golgi apparatus"/>
    <property type="evidence" value="ECO:0007669"/>
    <property type="project" value="TreeGrafter"/>
</dbReference>
<feature type="coiled-coil region" evidence="5">
    <location>
        <begin position="34"/>
        <end position="126"/>
    </location>
</feature>
<feature type="coiled-coil region" evidence="5">
    <location>
        <begin position="1283"/>
        <end position="1317"/>
    </location>
</feature>
<organism evidence="8 9">
    <name type="scientific">Oncorhynchus kisutch</name>
    <name type="common">Coho salmon</name>
    <name type="synonym">Salmo kisutch</name>
    <dbReference type="NCBI Taxonomy" id="8019"/>
    <lineage>
        <taxon>Eukaryota</taxon>
        <taxon>Metazoa</taxon>
        <taxon>Chordata</taxon>
        <taxon>Craniata</taxon>
        <taxon>Vertebrata</taxon>
        <taxon>Euteleostomi</taxon>
        <taxon>Actinopterygii</taxon>
        <taxon>Neopterygii</taxon>
        <taxon>Teleostei</taxon>
        <taxon>Protacanthopterygii</taxon>
        <taxon>Salmoniformes</taxon>
        <taxon>Salmonidae</taxon>
        <taxon>Salmoninae</taxon>
        <taxon>Oncorhynchus</taxon>
    </lineage>
</organism>
<keyword evidence="9" id="KW-1185">Reference proteome</keyword>
<keyword evidence="4 5" id="KW-0175">Coiled coil</keyword>
<evidence type="ECO:0000259" key="7">
    <source>
        <dbReference type="PROSITE" id="PS50913"/>
    </source>
</evidence>
<dbReference type="InterPro" id="IPR051841">
    <property type="entry name" value="MT-Golgi_org_protein"/>
</dbReference>
<dbReference type="InterPro" id="IPR000237">
    <property type="entry name" value="GRIP_dom"/>
</dbReference>
<evidence type="ECO:0000256" key="4">
    <source>
        <dbReference type="ARBA" id="ARBA00023054"/>
    </source>
</evidence>
<feature type="compositionally biased region" description="Basic and acidic residues" evidence="6">
    <location>
        <begin position="984"/>
        <end position="997"/>
    </location>
</feature>
<feature type="coiled-coil region" evidence="5">
    <location>
        <begin position="1497"/>
        <end position="1524"/>
    </location>
</feature>
<name>A0A8C7HHJ5_ONCKI</name>
<comment type="subcellular location">
    <subcellularLocation>
        <location evidence="1">Cytoplasm</location>
    </subcellularLocation>
</comment>
<feature type="coiled-coil region" evidence="5">
    <location>
        <begin position="1680"/>
        <end position="1714"/>
    </location>
</feature>
<proteinExistence type="predicted"/>
<protein>
    <submittedName>
        <fullName evidence="8">GRIP and coiled-coil domain containing 2</fullName>
    </submittedName>
</protein>
<feature type="coiled-coil region" evidence="5">
    <location>
        <begin position="209"/>
        <end position="272"/>
    </location>
</feature>
<dbReference type="InterPro" id="IPR032023">
    <property type="entry name" value="GCC2_Rab_bind"/>
</dbReference>
<dbReference type="Gene3D" id="1.20.5.4090">
    <property type="match status" value="1"/>
</dbReference>
<dbReference type="Pfam" id="PF01465">
    <property type="entry name" value="GRIP"/>
    <property type="match status" value="1"/>
</dbReference>
<reference evidence="8" key="1">
    <citation type="submission" date="2025-08" db="UniProtKB">
        <authorList>
            <consortium name="Ensembl"/>
        </authorList>
    </citation>
    <scope>IDENTIFICATION</scope>
</reference>
<feature type="region of interest" description="Disordered" evidence="6">
    <location>
        <begin position="975"/>
        <end position="1015"/>
    </location>
</feature>
<feature type="region of interest" description="Disordered" evidence="6">
    <location>
        <begin position="1613"/>
        <end position="1648"/>
    </location>
</feature>
<feature type="compositionally biased region" description="Basic and acidic residues" evidence="6">
    <location>
        <begin position="155"/>
        <end position="183"/>
    </location>
</feature>
<feature type="coiled-coil region" evidence="5">
    <location>
        <begin position="538"/>
        <end position="617"/>
    </location>
</feature>
<feature type="region of interest" description="Disordered" evidence="6">
    <location>
        <begin position="417"/>
        <end position="446"/>
    </location>
</feature>
<evidence type="ECO:0000256" key="2">
    <source>
        <dbReference type="ARBA" id="ARBA00022490"/>
    </source>
</evidence>
<accession>A0A8C7HHJ5</accession>
<dbReference type="PROSITE" id="PS50913">
    <property type="entry name" value="GRIP"/>
    <property type="match status" value="1"/>
</dbReference>
<feature type="region of interest" description="Disordered" evidence="6">
    <location>
        <begin position="1"/>
        <end position="23"/>
    </location>
</feature>
<feature type="domain" description="GRIP" evidence="7">
    <location>
        <begin position="1710"/>
        <end position="1760"/>
    </location>
</feature>
<dbReference type="RefSeq" id="XP_020325587.2">
    <property type="nucleotide sequence ID" value="XM_020469998.2"/>
</dbReference>
<feature type="coiled-coil region" evidence="5">
    <location>
        <begin position="322"/>
        <end position="381"/>
    </location>
</feature>
<gene>
    <name evidence="8" type="primary">LOC109877791</name>
</gene>
<evidence type="ECO:0000256" key="3">
    <source>
        <dbReference type="ARBA" id="ARBA00022553"/>
    </source>
</evidence>
<dbReference type="Pfam" id="PF16704">
    <property type="entry name" value="Rab_bind"/>
    <property type="match status" value="1"/>
</dbReference>
<feature type="compositionally biased region" description="Basic and acidic residues" evidence="6">
    <location>
        <begin position="1445"/>
        <end position="1454"/>
    </location>
</feature>
<feature type="coiled-coil region" evidence="5">
    <location>
        <begin position="1392"/>
        <end position="1419"/>
    </location>
</feature>
<evidence type="ECO:0000313" key="8">
    <source>
        <dbReference type="Ensembl" id="ENSOKIP00005058638.1"/>
    </source>
</evidence>
<feature type="region of interest" description="Disordered" evidence="6">
    <location>
        <begin position="1432"/>
        <end position="1454"/>
    </location>
</feature>
<dbReference type="SMART" id="SM00755">
    <property type="entry name" value="Grip"/>
    <property type="match status" value="1"/>
</dbReference>
<keyword evidence="2" id="KW-0963">Cytoplasm</keyword>
<dbReference type="Ensembl" id="ENSOKIT00005062329.1">
    <property type="protein sequence ID" value="ENSOKIP00005058638.1"/>
    <property type="gene ID" value="ENSOKIG00005025124.1"/>
</dbReference>
<sequence>MEQDTVPESVASPPSGAAKSKLDTLSKDDLIKFAKKQMAAIQKMKSKCADLEKEVDTLKSQPTGNSDDSVIQELTERMSALLLEKAETQQSAVLLRKENEKVKHREQDAVRKLATLQGELNHAKEDHQKKMATFEKTMHVSQAKHKEEVEFFQRLLREKDESDREKESEREKEKHREREKEDTNDSVEAVSHSLESQILSLQTELAVAVERSAQEAAVLQEDHQRAQTEAQQEVENLREELAQHSMQHEEELRALEEDFEMERERLLLLQEELSEQLALKDSFLQDVQEEEEEPSGRSSGIARMLELSGLSQIDASDGETETGQLRSALEDLQSQNTMLQDELTFLGNVKTQLEAELERMREEFQTEKEELEFKIDELLMTREGATPDLNMTPYRDPLNPATPKCDLQEVPALTQLQQSGPQREPAYCLPASSASPSSPFPDTDHQSLTLEEQQRLILEVQELRTQCETLASKNTQAVGECESLAKERCQAVDECEYLARERGQAVAECEHTRDILRGLETELGQRTGDFVRQYEAMKEQGASAIHELQERVRGLTEERESLVEKLRVLNEDRESLLEEVQGLEKRLESFLEQTQAAEGLKEQLQTSLEEKTELALEFKTSLEEKTELALEFKTSLEEKTVLASELKASLEEQTALTLELKASVEDLSRQNGEILSQLQMKESALQELEDSLNVVCTERDQTLSALQEREMEVVRLKEVEGRQGQRERVAELQARIEELEKERSLLKSSLGEVQGSPGEEVEELQARIEELEKERSLLKSSLGEVQGSPGEEVEELQARIEELEKERSLLKSSLWEVQGSPGEEVEELQARIEELEKERSLLKSSLGEVQGRPGEEVEELQARIEELEKERSLLKSSLGEVQGRPGEEVEELQARIEELEKERSLLKSSLGEVQGRPGEEVEELQACVEELEKERNLLKCNLGELVGDTEALQRDLVEMKLANEKMRTENQELLAQVSNATETLADKEREQRVGGEMEREEEEKQEERRALQQQLTEKDKVISQLKSEMAVLQSTASTVSEEKNTDIEFTEKIALLEKESKEKNERMNKIKAVAVKARKELDTSRKEAVSLKEEVEVLKAEREKVTSSMKDIIHGAEGYKNLQLDYDRQTEQLDKEREKVEGAEKQISELTKRLNTAVQQHEQLWSEREDLMTGMETLRSTVRQMEGQTAELHRQTDTLNRDHQAERLLKEQKTKELSSLQKEVEELTAQLRRQKQQSQQTARELEQLRKEAQQSSLLDMEMADYERLVKELNTNLSEKDVCVEELKTLIHTHTQKEDTLNQEIEGLKSQLDQGEDKGAKMKQLLVKTKKDLADAKRQEASQMMTLASLKGELETHQQELENSKIRCCDLSGERHRLHEQLRTLTEQQQRTSSTLQHRLTSLQQEFNTAQAELSFVTTEFDSYKVRVHNVLKQQKNKSSAQSDGHATKQEREQMESMVDQYKAKLQDSQQCLAVSTAEFQQLQMEHDTLLERHNKILQETVTKEAELRERLLSLQAESMSLRTELAQTVGQLTSQADAQRSGFREQIRHLQDEHRTTVETLQNQMTRLENQLFTLQSQTAPVQTSRKPVVDRRTVDQGAMGGLGLSDLQSMAREEGEGMETTETESLSLPHTPLPSLEHLLTSPDPKQEPFVWQVEPTKEELSQKLATATRSMEHMNMLLHETEATNAVLMEQVNLLKSEVRRLERNHEREKSVANLEYLKNVLLQFIFLQSGSERRALLPVIHTMLQLSPEEKNKLAAIAMGEEEVGGAKGSGWTSYLHSWSGIR</sequence>
<feature type="compositionally biased region" description="Low complexity" evidence="6">
    <location>
        <begin position="1624"/>
        <end position="1644"/>
    </location>
</feature>
<dbReference type="FunFam" id="1.10.220.60:FF:000003">
    <property type="entry name" value="GRIP and coiled-coil domain-containing protein 2"/>
    <property type="match status" value="1"/>
</dbReference>
<dbReference type="GeneTree" id="ENSGT00950000183078"/>
<dbReference type="PANTHER" id="PTHR18902">
    <property type="entry name" value="NUCLEAR MITOTIC APPARATUS PROTEIN 1-RELATED"/>
    <property type="match status" value="1"/>
</dbReference>
<dbReference type="PANTHER" id="PTHR18902:SF25">
    <property type="entry name" value="GRIP AND COILED-COIL DOMAIN-CONTAINING PROTEIN 2"/>
    <property type="match status" value="1"/>
</dbReference>
<dbReference type="GeneID" id="109877791"/>
<dbReference type="SUPFAM" id="SSF58104">
    <property type="entry name" value="Methyl-accepting chemotaxis protein (MCP) signaling domain"/>
    <property type="match status" value="1"/>
</dbReference>
<evidence type="ECO:0000256" key="5">
    <source>
        <dbReference type="SAM" id="Coils"/>
    </source>
</evidence>
<feature type="coiled-coil region" evidence="5">
    <location>
        <begin position="1551"/>
        <end position="1578"/>
    </location>
</feature>
<reference evidence="8" key="2">
    <citation type="submission" date="2025-09" db="UniProtKB">
        <authorList>
            <consortium name="Ensembl"/>
        </authorList>
    </citation>
    <scope>IDENTIFICATION</scope>
</reference>